<sequence>MYCIVTHVPLKCAAARNWTAAEVLCIRGKIGKFDDELGKVVVELNEKRFYLYPDECVRIPEIGEDVGDRHIINVCNIDEESVFDRMPVIVVYVKDNRMMAEEIKEFWRTL</sequence>
<evidence type="ECO:0000313" key="2">
    <source>
        <dbReference type="Proteomes" id="UP000832072"/>
    </source>
</evidence>
<organism evidence="1 2">
    <name type="scientific">Cronobacter phage LPCS28</name>
    <dbReference type="NCBI Taxonomy" id="2924885"/>
    <lineage>
        <taxon>Viruses</taxon>
        <taxon>Duplodnaviria</taxon>
        <taxon>Heunggongvirae</taxon>
        <taxon>Uroviricota</taxon>
        <taxon>Caudoviricetes</taxon>
        <taxon>Pantevenvirales</taxon>
        <taxon>Straboviridae</taxon>
        <taxon>Nanhuvirus</taxon>
        <taxon>Nanhuvirus LPCS28</taxon>
    </lineage>
</organism>
<dbReference type="EMBL" id="OM638103">
    <property type="protein sequence ID" value="UNY46980.1"/>
    <property type="molecule type" value="Genomic_DNA"/>
</dbReference>
<keyword evidence="2" id="KW-1185">Reference proteome</keyword>
<name>A0AAE9GAM8_9CAUD</name>
<reference evidence="1 2" key="1">
    <citation type="submission" date="2022-02" db="EMBL/GenBank/DDBJ databases">
        <authorList>
            <person name="Tian F."/>
            <person name="Li J."/>
            <person name="Li F."/>
            <person name="Tong Y."/>
        </authorList>
    </citation>
    <scope>NUCLEOTIDE SEQUENCE [LARGE SCALE GENOMIC DNA]</scope>
</reference>
<accession>A0AAE9GAM8</accession>
<proteinExistence type="predicted"/>
<dbReference type="Proteomes" id="UP000832072">
    <property type="component" value="Segment"/>
</dbReference>
<gene>
    <name evidence="1" type="ORF">EHEKIMEA_00098</name>
</gene>
<protein>
    <submittedName>
        <fullName evidence="1">Uncharacterized protein</fullName>
    </submittedName>
</protein>
<evidence type="ECO:0000313" key="1">
    <source>
        <dbReference type="EMBL" id="UNY46980.1"/>
    </source>
</evidence>